<comment type="caution">
    <text evidence="3">The sequence shown here is derived from an EMBL/GenBank/DDBJ whole genome shotgun (WGS) entry which is preliminary data.</text>
</comment>
<dbReference type="PANTHER" id="PTHR15600">
    <property type="entry name" value="SACSIN"/>
    <property type="match status" value="1"/>
</dbReference>
<evidence type="ECO:0000259" key="2">
    <source>
        <dbReference type="PROSITE" id="PS50910"/>
    </source>
</evidence>
<evidence type="ECO:0000313" key="4">
    <source>
        <dbReference type="Proteomes" id="UP001249851"/>
    </source>
</evidence>
<dbReference type="InterPro" id="IPR036890">
    <property type="entry name" value="HATPase_C_sf"/>
</dbReference>
<evidence type="ECO:0000256" key="1">
    <source>
        <dbReference type="SAM" id="MobiDB-lite"/>
    </source>
</evidence>
<dbReference type="Gene3D" id="1.10.287.110">
    <property type="entry name" value="DnaJ domain"/>
    <property type="match status" value="1"/>
</dbReference>
<feature type="domain" description="HEPN" evidence="2">
    <location>
        <begin position="4263"/>
        <end position="4379"/>
    </location>
</feature>
<sequence length="4389" mass="498128">MAERPRKTVKGRSYGQRRPPLTHILNNILERYPDGGQILKEIIQNADDAGATKVSFLLDSRQGFYGENSLVEPTLAQFQGSALYAQNNALFQENDWENLQRLMDSSKKNDPLKVGRFGIGFNSVYHITDLPSIVSGDSVVFLDPHETHFGRGERGQRFSMEDELLEIHEDQFKPYENVLDCKISTQFYNGTLFRFPLRSAPSDLSKKVYSKEKVRKLFQALKEEAPVILLFLKNIEEIALFETDERGVQKHVFTVRLSDSCREEVREKKVKFLSDLRRLSNGQVENVNLSLDLHVVEVTERERVAENRWLVYHQVDAQNSTLKKLSVELGLLPWVGCATPVNVAKVQALSSSTGRIFCFLPLPPDADSNTGLPVHVHGYFGLTDNRRGLKWPGLDCQDDPTAEWNVSLVQHVASKAYANVLLCLRESCDSSVGADFVYKSWPNIQDVEKHWQCMLKPMFSILLKENVLWTPANHGQWKNLNGAYLDKIRTQFRNVTDETRRVVLETLTQANEAVVMVPSHVMIAIDKYTPVPTKSINPMLLRALLKKKNKGVWNITNVPKNKKLSLLEFALEDKNLDDMHGVPLLPLADGRFVDFRSLQYNRQPAAAVYVSSSSNPRSIFHNMDNKFLDDNVQTPAISYLANVASDANSPNTIQPVQLVKLNQTRTLKLLREMLPSEWYRGNQSVPWYPGKNGHPTECWLESVWKWIRGTFSDLSVFEDLPLIPHTYAGNRSIVKLSSSSLVIRRHYLSIRLPPLIVSMLGKIGCIVLEDLPSYIHHNTLLRYVASPDPKGVLKLLCTLGQSRCVSAIAHCSPDEKRALRSFLSPTSLTGNERNLLCHLPIFDAADGNSFIAVINGYQVHEASPYGFELPQSLPIPRASSVIALRDSESCTVIQRLGISPMTKTTFLKNIVFSGIHSNFYSHQQISTLMCWVLNQYSLFCGEDSSFHASLQQLPFVLTRSNKLVTPCCVLDPQQPILEQLFESENDKFPNGRFATDEILLRLRHLGMRSIPNKEDIVHVAKTVESVHCDVGSRKALALLEFLDKNPPDKSLAQALMNERWVPRMQSRPPSYPSAMPWFSGTRHFYKPSETFSQSKATLVGASVPIVSKPCSKALEAVFGWNKSSPVHHLLNQLLSACSVRLNDINGNALYHFQAMVKQIYEEASTNANFIFSVRQDNSFPAWIWHGNGFSLPSKIAFKSCCKIDLRPYLFLVPRDFRHLHPFFQKCGVRDTFQDSDLLHVLTMIKDKHDNSSEYEKDVADDRKLSHEILHWIVRDGKKLDPELRENLLVPIHTWDNTLKLVPCSECTFCDADWLRQGGSELLVTSEFPMIHEAISSKTAALLGVPPISTRITSAEALGIEQTGPYEPITTRLKNILSEYKEGVGVFKELVQNADDAGATEVQFVLDWRNHSHQKLLSPGMVECQGPALLAYNNATFTDDDLKNISRLAGATKREDLEKIGRFGLGFSSVYHFTDVPSFITRSYAVFFDPQTTHLENHIHHASKPGIKIDLAVNKNSLNCFPDQFAPFNGLFGCDTTPPSDNDKFYFEGTLFRFAFRTKRGEISDKIYTKQEIRSLMFSFRESSPILLLFSQNVKKVSFLEVDENATDSKDFRLLFEISRKPRTEFTLVKKSVTESTFLKSCAVWTRQSTSQSNPVERYTSPKLTELISVCSTTCRMNGQRSQETQSWLVISCLGTGNSFQLATSEEGKKQGLLPASGVAAKICTQGNGLERVEAVPGEVFCFLPLSIPTGLPVHANGYFAVTSNRRGIWESTTADVGRQPLEVRWNRSLMEDAVTQAYVQLLESMTVLQTQGKIPFYDNFTLWPNPDKLQSSAWQPLIKSFYRRIASDVDLPLVCAGGKWLPVTQCIYQDLKLRELPKSEMILEKFNYKIVQLPDFTRKGFELAECMEVINQRTMTQEKFLRDVFFPNITTISKELRDPIVCHLIDECLRGHASKRSNPHLNLYESLLSTNRCIPCGPETGDLSFPKDLISPKGAAATLFSAEDKRFPIGSCYQTKERLLVLQNLGMISDILDWKTLIERANSVSVLCRRAKQDAKKRSALIIKYINGHIEKMAHPSELERETLMAISMFPSLAKPANYVMPWRGSGDCNSVMLPAQEMYDERHKYVAGTSRPILDESESGCNKLSKKTRHLFGFNSRKPSTKEVLNQLEHTVQATIQSPHAIESLEEIFHCIYEYLQGLVLEPNGELITHALQEKKWILVQGNCLSASRLAFVWKRCGEPYLNEVPQNLASKYRSLFKATGVKEHFSTEEVISALYKLDEEKQGECLSTSEFKVSKSLIEEISEASEKSFETERGRIPLPDHNLILQPAEKLAINDAPWVAPRRGIDYVHKDLSIDLAHRLGAIDIRTKKLSRISRPIGREFGQREELTDRLKGILKAYPCDVGVLKELVQNADDAGATEIHFIVDPRNHPTDQLLSDNWKELQGPALCVYNNRPFSEDDLEGIQRLGIGSKIDDPTKTGQYGIGFNAVYHLTDCPSFITNGDKLCILDPHCRYAPEATKENPGRLIGPIGAEERSDFRDVFPCYLENLFDLKSATMFRFPLRRQSTSSISQKQVSCTEMMKFMNLLAYEAKEIILFLNHVKTITLSEIKGNQLNEIYSVSAQLTQHDEAQRVRLANHIKISKTLETNQIEWLGITYPLLIQEHGLRQEKWLIHQCIGVQTSTSEEVPNGACFGLLPRGGIAAKVSEKSKFHSNAKSEPRHKAFCFLPLPVNTGLPVHVNGHFYLDSARRNLWRDEKEEGFGSQWNHFIKTKVLSQAYISLMLVARGHLPGSKEDVACFLREHNLHEGMRWYHNLFPNFTSVESQWKVLAEAVFKMICSEDANLLPLTKKTSDKMVEASQVPQGAAVVQVKESDHVIRCFWLPPSQGFFNNLTLGSESQIELWKILLRIGFKLLYSSATLYRDFKEAGTNVREITPEFVIQFLKENPSSIGNLPCPVEETTLGSVKGVLLLLSYCLKAKKFPSEMFGMPLLLTEDNVLRRFKTDSQVFLSLFADLVPTQCFQFIQHRLATALFHVEEDIFASSQSVLKKFDISALALLLPSTANASWCETSDLIPWNLNEHPSKSWMQRLWEFLHKTQLKTPKAFSLDPLQNWPILPTKSGKLAPVFKGKIILDLTPSDSWSPGQEHVATLLKKLKCPEVDVDLISGNGRWKVSDILKSHVSYPNSPQDVLKVLDHLMKEDDISNILFDDEKICMLQLFQDDLTTLKQDRTSTSIVKRLPFFKTFHGAFVSLGNVKLVYEVPVGLPTDESDVWMTGNNCVFLAPEPRLSRLYKDLLGVGDKSHADCYINFIFPKFPLLQNVTRMLHLEYVRQFLLAPYCNEEQQARVLKSLSTLAFIPDANGTLQTASYFHDPGVKVFSLMLPREAKPPEQFNTTEWLELLRKIGLKQKISKAQFQTFANEVALQAVQISNSSYPSLKKKSKTLVKHLLRDDTLHDAKFLADLSTIRFVACAKASDNLSLLHRQYLVPNRDQDPPFNHFKHSIPDAHEALAWTTASLLFEWAIPNPKIPLLTNLQVLQKPSLEQVIGHVKNLSQTLSRRADREQPEPKRRRLSKIMTEIYKFLTDTGGCNGTDSNELCTAVCNKICNQLSDIPCILVEDGRVFVRGDQLAFHLDEEQPPYLYKVPREYGIFEHFFKRLGAMEKATPAQFAQVLTRLRESCEDKQMHANELTVVKQAVFGLFTTLHAILCRNEDRRESNPLAEVNTLYLPNSKQELRPSADLVLFDCPQFKRRLSDSMFEFLDDLTKYNLTMEKPGKLIDLLPDHLKTKSLASLVREELQAECRGKKCRADVEGKCEATNHFRHILYSPDLANGILRILKSQYEKAKLTEEVCEKVRSFQKALSISCMETLSTELVDTKSNTVIPNSQRRTYSGCFVGQNDDKKHIFIQHGAEPSDTRRKICYEIYSLTGCIINDKNLLLLASILECTSPVDIPTTLDNAGVSDDAEAAKTLRLAPVLGSEVPEELHELLDQYNDFYFRPGEFVAYEREDSTEEEPKYIYAKIIRQVKTFTSAKVKKDRTKRKRKGESNLLSRYLIEIGPSEKKEVDVLDLYKFRRPRKSEEEESDEDEPLSETMEVVPYAGASGQNTGQTGAKSSGPTRGASEPPKPRTLEHAIKEVKKALAEIWKLPEDKRKKAIKRLYLRWHPDKNMDMQDIANEVMKFIQNEVDRLSKGKWSSRDEGGARPPPPDFSDFFTRWNERARRQRSSYHNFRRHNPRFTGFTTHSSRTYSAPNPRLAKMWMHQSKEDLRSVKHLLSSRDPLYYLVCFQCHQIAEKSLKAALYALSGMADRQLHSHDLVLLAHDLSRLPGAPDVTPQVAKLSNYYESTRYPNKHMPPKVPAEVFQDCQQAQEAFRLATEVLEGLDRFVGV</sequence>
<organism evidence="3 4">
    <name type="scientific">Acropora cervicornis</name>
    <name type="common">Staghorn coral</name>
    <dbReference type="NCBI Taxonomy" id="6130"/>
    <lineage>
        <taxon>Eukaryota</taxon>
        <taxon>Metazoa</taxon>
        <taxon>Cnidaria</taxon>
        <taxon>Anthozoa</taxon>
        <taxon>Hexacorallia</taxon>
        <taxon>Scleractinia</taxon>
        <taxon>Astrocoeniina</taxon>
        <taxon>Acroporidae</taxon>
        <taxon>Acropora</taxon>
    </lineage>
</organism>
<name>A0AAD9UWJ8_ACRCE</name>
<dbReference type="EMBL" id="JARQWQ010000087">
    <property type="protein sequence ID" value="KAK2552362.1"/>
    <property type="molecule type" value="Genomic_DNA"/>
</dbReference>
<dbReference type="SUPFAM" id="SSF81593">
    <property type="entry name" value="Nucleotidyltransferase substrate binding subunit/domain"/>
    <property type="match status" value="1"/>
</dbReference>
<reference evidence="3" key="1">
    <citation type="journal article" date="2023" name="G3 (Bethesda)">
        <title>Whole genome assembly and annotation of the endangered Caribbean coral Acropora cervicornis.</title>
        <authorList>
            <person name="Selwyn J.D."/>
            <person name="Vollmer S.V."/>
        </authorList>
    </citation>
    <scope>NUCLEOTIDE SEQUENCE</scope>
    <source>
        <strain evidence="3">K2</strain>
    </source>
</reference>
<proteinExistence type="predicted"/>
<evidence type="ECO:0000313" key="3">
    <source>
        <dbReference type="EMBL" id="KAK2552362.1"/>
    </source>
</evidence>
<dbReference type="Proteomes" id="UP001249851">
    <property type="component" value="Unassembled WGS sequence"/>
</dbReference>
<dbReference type="SUPFAM" id="SSF55874">
    <property type="entry name" value="ATPase domain of HSP90 chaperone/DNA topoisomerase II/histidine kinase"/>
    <property type="match status" value="3"/>
</dbReference>
<dbReference type="Pfam" id="PF05168">
    <property type="entry name" value="HEPN"/>
    <property type="match status" value="1"/>
</dbReference>
<feature type="region of interest" description="Disordered" evidence="1">
    <location>
        <begin position="4102"/>
        <end position="4130"/>
    </location>
</feature>
<dbReference type="Pfam" id="PF25794">
    <property type="entry name" value="SACS"/>
    <property type="match status" value="3"/>
</dbReference>
<dbReference type="PROSITE" id="PS50910">
    <property type="entry name" value="HEPN"/>
    <property type="match status" value="1"/>
</dbReference>
<dbReference type="NCBIfam" id="NF047352">
    <property type="entry name" value="P_loop_sacsin"/>
    <property type="match status" value="3"/>
</dbReference>
<dbReference type="InterPro" id="IPR058210">
    <property type="entry name" value="SACS/Nov_dom"/>
</dbReference>
<gene>
    <name evidence="3" type="ORF">P5673_026441</name>
</gene>
<feature type="compositionally biased region" description="Polar residues" evidence="1">
    <location>
        <begin position="4104"/>
        <end position="4118"/>
    </location>
</feature>
<dbReference type="SUPFAM" id="SSF46565">
    <property type="entry name" value="Chaperone J-domain"/>
    <property type="match status" value="1"/>
</dbReference>
<dbReference type="InterPro" id="IPR052972">
    <property type="entry name" value="Sacsin_chaperone_reg"/>
</dbReference>
<keyword evidence="4" id="KW-1185">Reference proteome</keyword>
<reference evidence="3" key="2">
    <citation type="journal article" date="2023" name="Science">
        <title>Genomic signatures of disease resistance in endangered staghorn corals.</title>
        <authorList>
            <person name="Vollmer S.V."/>
            <person name="Selwyn J.D."/>
            <person name="Despard B.A."/>
            <person name="Roesel C.L."/>
        </authorList>
    </citation>
    <scope>NUCLEOTIDE SEQUENCE</scope>
    <source>
        <strain evidence="3">K2</strain>
    </source>
</reference>
<dbReference type="SMART" id="SM00748">
    <property type="entry name" value="HEPN"/>
    <property type="match status" value="1"/>
</dbReference>
<protein>
    <submittedName>
        <fullName evidence="3">Sacsin</fullName>
    </submittedName>
</protein>
<dbReference type="InterPro" id="IPR007842">
    <property type="entry name" value="HEPN_dom"/>
</dbReference>
<dbReference type="PANTHER" id="PTHR15600:SF42">
    <property type="entry name" value="SACSIN"/>
    <property type="match status" value="1"/>
</dbReference>
<dbReference type="InterPro" id="IPR036869">
    <property type="entry name" value="J_dom_sf"/>
</dbReference>
<dbReference type="GO" id="GO:0030544">
    <property type="term" value="F:Hsp70 protein binding"/>
    <property type="evidence" value="ECO:0007669"/>
    <property type="project" value="TreeGrafter"/>
</dbReference>
<accession>A0AAD9UWJ8</accession>
<dbReference type="Gene3D" id="1.20.120.330">
    <property type="entry name" value="Nucleotidyltransferases domain 2"/>
    <property type="match status" value="1"/>
</dbReference>
<feature type="region of interest" description="Disordered" evidence="1">
    <location>
        <begin position="4192"/>
        <end position="4213"/>
    </location>
</feature>
<feature type="compositionally biased region" description="Basic and acidic residues" evidence="1">
    <location>
        <begin position="4192"/>
        <end position="4202"/>
    </location>
</feature>